<evidence type="ECO:0000313" key="2">
    <source>
        <dbReference type="EMBL" id="SFC55456.1"/>
    </source>
</evidence>
<gene>
    <name evidence="2" type="ORF">SAMN05421773_10474</name>
</gene>
<dbReference type="RefSeq" id="WP_093838364.1">
    <property type="nucleotide sequence ID" value="NZ_FOLM01000004.1"/>
</dbReference>
<reference evidence="2 3" key="1">
    <citation type="submission" date="2016-10" db="EMBL/GenBank/DDBJ databases">
        <authorList>
            <person name="de Groot N.N."/>
        </authorList>
    </citation>
    <scope>NUCLEOTIDE SEQUENCE [LARGE SCALE GENOMIC DNA]</scope>
    <source>
        <strain evidence="2 3">CGMCC 4.5739</strain>
    </source>
</reference>
<dbReference type="InterPro" id="IPR007278">
    <property type="entry name" value="DUF397"/>
</dbReference>
<dbReference type="EMBL" id="FOLM01000004">
    <property type="protein sequence ID" value="SFC55456.1"/>
    <property type="molecule type" value="Genomic_DNA"/>
</dbReference>
<dbReference type="AlphaFoldDB" id="A0A1I1K402"/>
<protein>
    <recommendedName>
        <fullName evidence="1">DUF397 domain-containing protein</fullName>
    </recommendedName>
</protein>
<evidence type="ECO:0000313" key="3">
    <source>
        <dbReference type="Proteomes" id="UP000199207"/>
    </source>
</evidence>
<dbReference type="Proteomes" id="UP000199207">
    <property type="component" value="Unassembled WGS sequence"/>
</dbReference>
<keyword evidence="3" id="KW-1185">Reference proteome</keyword>
<accession>A0A1I1K402</accession>
<dbReference type="STRING" id="910347.SAMN05421773_10474"/>
<organism evidence="2 3">
    <name type="scientific">Streptomyces aidingensis</name>
    <dbReference type="NCBI Taxonomy" id="910347"/>
    <lineage>
        <taxon>Bacteria</taxon>
        <taxon>Bacillati</taxon>
        <taxon>Actinomycetota</taxon>
        <taxon>Actinomycetes</taxon>
        <taxon>Kitasatosporales</taxon>
        <taxon>Streptomycetaceae</taxon>
        <taxon>Streptomyces</taxon>
    </lineage>
</organism>
<evidence type="ECO:0000259" key="1">
    <source>
        <dbReference type="Pfam" id="PF04149"/>
    </source>
</evidence>
<sequence>MSSTPNPRAMRWVSSTYSDGQGGQCVQWAPDHARATGEFLVRDSKAPAGPALAFDGDGWGDFVSALKRGELSG</sequence>
<name>A0A1I1K402_9ACTN</name>
<dbReference type="OrthoDB" id="4570646at2"/>
<proteinExistence type="predicted"/>
<dbReference type="Pfam" id="PF04149">
    <property type="entry name" value="DUF397"/>
    <property type="match status" value="1"/>
</dbReference>
<feature type="domain" description="DUF397" evidence="1">
    <location>
        <begin position="11"/>
        <end position="67"/>
    </location>
</feature>